<evidence type="ECO:0000313" key="1">
    <source>
        <dbReference type="EMBL" id="DAF53259.1"/>
    </source>
</evidence>
<proteinExistence type="predicted"/>
<sequence length="97" mass="11965">MEQKATQEKMIAEYRTWFKIYHKFLKQIKVDESIKAEYAEEYRHELEGMLTLMSGMKVITEEEYETMCKEVKEEFNTEKLYGFRYRMKTEVFYADRD</sequence>
<dbReference type="EMBL" id="BK032650">
    <property type="protein sequence ID" value="DAF53259.1"/>
    <property type="molecule type" value="Genomic_DNA"/>
</dbReference>
<reference evidence="1" key="1">
    <citation type="journal article" date="2021" name="Proc. Natl. Acad. Sci. U.S.A.">
        <title>A Catalog of Tens of Thousands of Viruses from Human Metagenomes Reveals Hidden Associations with Chronic Diseases.</title>
        <authorList>
            <person name="Tisza M.J."/>
            <person name="Buck C.B."/>
        </authorList>
    </citation>
    <scope>NUCLEOTIDE SEQUENCE</scope>
    <source>
        <strain evidence="1">Cto3L1</strain>
    </source>
</reference>
<accession>A0A8S5SR19</accession>
<name>A0A8S5SR19_9CAUD</name>
<protein>
    <submittedName>
        <fullName evidence="1">Uncharacterized protein</fullName>
    </submittedName>
</protein>
<organism evidence="1">
    <name type="scientific">Siphoviridae sp. cto3L1</name>
    <dbReference type="NCBI Taxonomy" id="2827942"/>
    <lineage>
        <taxon>Viruses</taxon>
        <taxon>Duplodnaviria</taxon>
        <taxon>Heunggongvirae</taxon>
        <taxon>Uroviricota</taxon>
        <taxon>Caudoviricetes</taxon>
    </lineage>
</organism>